<evidence type="ECO:0008006" key="4">
    <source>
        <dbReference type="Google" id="ProtNLM"/>
    </source>
</evidence>
<feature type="transmembrane region" description="Helical" evidence="1">
    <location>
        <begin position="260"/>
        <end position="278"/>
    </location>
</feature>
<keyword evidence="1" id="KW-1133">Transmembrane helix</keyword>
<feature type="transmembrane region" description="Helical" evidence="1">
    <location>
        <begin position="336"/>
        <end position="356"/>
    </location>
</feature>
<reference evidence="2 3" key="1">
    <citation type="journal article" date="2015" name="Nature">
        <title>rRNA introns, odd ribosomes, and small enigmatic genomes across a large radiation of phyla.</title>
        <authorList>
            <person name="Brown C.T."/>
            <person name="Hug L.A."/>
            <person name="Thomas B.C."/>
            <person name="Sharon I."/>
            <person name="Castelle C.J."/>
            <person name="Singh A."/>
            <person name="Wilkins M.J."/>
            <person name="Williams K.H."/>
            <person name="Banfield J.F."/>
        </authorList>
    </citation>
    <scope>NUCLEOTIDE SEQUENCE [LARGE SCALE GENOMIC DNA]</scope>
</reference>
<evidence type="ECO:0000313" key="2">
    <source>
        <dbReference type="EMBL" id="KKR14077.1"/>
    </source>
</evidence>
<feature type="transmembrane region" description="Helical" evidence="1">
    <location>
        <begin position="130"/>
        <end position="148"/>
    </location>
</feature>
<sequence>MKNFLEKLHTPVWLFILLCLVFILRIPSFFEPYSYGDEMIYLTLGEAIRSGIPLYSEVHDNKPPLLYIMAAIAGNLFWYKAILTLWVLVTIFVFWKLSETLFPKKLKAQQVATAIFALLTTIPLLEGNIVNAELFMIGPTILAFYLLLNKNLTRKNLFFSGVLFSISTLFKVPAIFDFPVIIFIWIAKEKGLNKKVLSEIGRKTLILGLGFLSPIALTIIWFWFKGALNEYLVAAFLQNVGYLSSFRPGDVQKPFLVKNAPLLLRAGVVFVGILILYIKKKRVSREFLFASSWLFLSLFAVTLSERPYPHYLIQSVAPLALLLSILFTYQKKEQVLAILPLTLTFLVPFYFKFWYYPTYPYYARFLKLTSRQISKDEYLATFGNHVPRNYKIADFIISLTKPYEKIFVWGESSPIYALSRRFPPGKYVADYHIKDFSNAEETIKTLSSDLPSFIIILPESSSFPELEFFLRKNYGLAETIDGVEIWKLLNPKVRSLISS</sequence>
<comment type="caution">
    <text evidence="2">The sequence shown here is derived from an EMBL/GenBank/DDBJ whole genome shotgun (WGS) entry which is preliminary data.</text>
</comment>
<feature type="transmembrane region" description="Helical" evidence="1">
    <location>
        <begin position="310"/>
        <end position="329"/>
    </location>
</feature>
<dbReference type="Proteomes" id="UP000034690">
    <property type="component" value="Unassembled WGS sequence"/>
</dbReference>
<feature type="transmembrane region" description="Helical" evidence="1">
    <location>
        <begin position="205"/>
        <end position="224"/>
    </location>
</feature>
<feature type="transmembrane region" description="Helical" evidence="1">
    <location>
        <begin position="65"/>
        <end position="94"/>
    </location>
</feature>
<feature type="transmembrane region" description="Helical" evidence="1">
    <location>
        <begin position="157"/>
        <end position="185"/>
    </location>
</feature>
<protein>
    <recommendedName>
        <fullName evidence="4">Glycosyltransferase RgtA/B/C/D-like domain-containing protein</fullName>
    </recommendedName>
</protein>
<proteinExistence type="predicted"/>
<gene>
    <name evidence="2" type="ORF">UT40_C0005G0006</name>
</gene>
<evidence type="ECO:0000256" key="1">
    <source>
        <dbReference type="SAM" id="Phobius"/>
    </source>
</evidence>
<keyword evidence="1" id="KW-0812">Transmembrane</keyword>
<evidence type="ECO:0000313" key="3">
    <source>
        <dbReference type="Proteomes" id="UP000034690"/>
    </source>
</evidence>
<dbReference type="AlphaFoldDB" id="A0A0G0RKA0"/>
<dbReference type="EMBL" id="LBWQ01000005">
    <property type="protein sequence ID" value="KKR14077.1"/>
    <property type="molecule type" value="Genomic_DNA"/>
</dbReference>
<accession>A0A0G0RKA0</accession>
<keyword evidence="1" id="KW-0472">Membrane</keyword>
<name>A0A0G0RKA0_9BACT</name>
<feature type="transmembrane region" description="Helical" evidence="1">
    <location>
        <begin position="287"/>
        <end position="304"/>
    </location>
</feature>
<feature type="transmembrane region" description="Helical" evidence="1">
    <location>
        <begin position="12"/>
        <end position="30"/>
    </location>
</feature>
<organism evidence="2 3">
    <name type="scientific">Candidatus Woesebacteria bacterium GW2011_GWA1_39_21b</name>
    <dbReference type="NCBI Taxonomy" id="1618551"/>
    <lineage>
        <taxon>Bacteria</taxon>
        <taxon>Candidatus Woeseibacteriota</taxon>
    </lineage>
</organism>